<evidence type="ECO:0000256" key="2">
    <source>
        <dbReference type="ARBA" id="ARBA00022801"/>
    </source>
</evidence>
<evidence type="ECO:0000256" key="3">
    <source>
        <dbReference type="SAM" id="SignalP"/>
    </source>
</evidence>
<dbReference type="InterPro" id="IPR033132">
    <property type="entry name" value="GH_1_N_CS"/>
</dbReference>
<sequence>MSKSVMASVQVHLVLSILLVVVSCSLVIEGGKYDTSKFNRTSFPKSFLFGTASSSYQYEGAYNEDGRGPSIWDTYTHEHP</sequence>
<dbReference type="Proteomes" id="UP000554482">
    <property type="component" value="Unassembled WGS sequence"/>
</dbReference>
<comment type="similarity">
    <text evidence="1">Belongs to the glycosyl hydrolase 1 family.</text>
</comment>
<evidence type="ECO:0000313" key="5">
    <source>
        <dbReference type="Proteomes" id="UP000554482"/>
    </source>
</evidence>
<feature type="non-terminal residue" evidence="4">
    <location>
        <position position="1"/>
    </location>
</feature>
<dbReference type="GO" id="GO:0005975">
    <property type="term" value="P:carbohydrate metabolic process"/>
    <property type="evidence" value="ECO:0007669"/>
    <property type="project" value="InterPro"/>
</dbReference>
<dbReference type="GO" id="GO:0004553">
    <property type="term" value="F:hydrolase activity, hydrolyzing O-glycosyl compounds"/>
    <property type="evidence" value="ECO:0007669"/>
    <property type="project" value="InterPro"/>
</dbReference>
<dbReference type="Gene3D" id="3.20.20.80">
    <property type="entry name" value="Glycosidases"/>
    <property type="match status" value="1"/>
</dbReference>
<dbReference type="EMBL" id="JABWDY010005688">
    <property type="protein sequence ID" value="KAF5204229.1"/>
    <property type="molecule type" value="Genomic_DNA"/>
</dbReference>
<gene>
    <name evidence="4" type="ORF">FRX31_006184</name>
</gene>
<dbReference type="InterPro" id="IPR017853">
    <property type="entry name" value="GH"/>
</dbReference>
<keyword evidence="2" id="KW-0378">Hydrolase</keyword>
<evidence type="ECO:0000313" key="4">
    <source>
        <dbReference type="EMBL" id="KAF5204229.1"/>
    </source>
</evidence>
<organism evidence="4 5">
    <name type="scientific">Thalictrum thalictroides</name>
    <name type="common">Rue-anemone</name>
    <name type="synonym">Anemone thalictroides</name>
    <dbReference type="NCBI Taxonomy" id="46969"/>
    <lineage>
        <taxon>Eukaryota</taxon>
        <taxon>Viridiplantae</taxon>
        <taxon>Streptophyta</taxon>
        <taxon>Embryophyta</taxon>
        <taxon>Tracheophyta</taxon>
        <taxon>Spermatophyta</taxon>
        <taxon>Magnoliopsida</taxon>
        <taxon>Ranunculales</taxon>
        <taxon>Ranunculaceae</taxon>
        <taxon>Thalictroideae</taxon>
        <taxon>Thalictrum</taxon>
    </lineage>
</organism>
<feature type="chain" id="PRO_5029469543" evidence="3">
    <location>
        <begin position="25"/>
        <end position="80"/>
    </location>
</feature>
<dbReference type="OrthoDB" id="65569at2759"/>
<accession>A0A7J6X383</accession>
<feature type="signal peptide" evidence="3">
    <location>
        <begin position="1"/>
        <end position="24"/>
    </location>
</feature>
<keyword evidence="3" id="KW-0732">Signal</keyword>
<evidence type="ECO:0000256" key="1">
    <source>
        <dbReference type="ARBA" id="ARBA00010838"/>
    </source>
</evidence>
<dbReference type="SUPFAM" id="SSF51445">
    <property type="entry name" value="(Trans)glycosidases"/>
    <property type="match status" value="1"/>
</dbReference>
<dbReference type="PROSITE" id="PS51257">
    <property type="entry name" value="PROKAR_LIPOPROTEIN"/>
    <property type="match status" value="1"/>
</dbReference>
<keyword evidence="5" id="KW-1185">Reference proteome</keyword>
<reference evidence="4 5" key="1">
    <citation type="submission" date="2020-06" db="EMBL/GenBank/DDBJ databases">
        <title>Transcriptomic and genomic resources for Thalictrum thalictroides and T. hernandezii: Facilitating candidate gene discovery in an emerging model plant lineage.</title>
        <authorList>
            <person name="Arias T."/>
            <person name="Riano-Pachon D.M."/>
            <person name="Di Stilio V.S."/>
        </authorList>
    </citation>
    <scope>NUCLEOTIDE SEQUENCE [LARGE SCALE GENOMIC DNA]</scope>
    <source>
        <strain evidence="5">cv. WT478/WT964</strain>
        <tissue evidence="4">Leaves</tissue>
    </source>
</reference>
<comment type="caution">
    <text evidence="4">The sequence shown here is derived from an EMBL/GenBank/DDBJ whole genome shotgun (WGS) entry which is preliminary data.</text>
</comment>
<protein>
    <submittedName>
        <fullName evidence="4">Beta-glucosidase</fullName>
    </submittedName>
</protein>
<dbReference type="AlphaFoldDB" id="A0A7J6X383"/>
<dbReference type="InterPro" id="IPR001360">
    <property type="entry name" value="Glyco_hydro_1"/>
</dbReference>
<dbReference type="Pfam" id="PF00232">
    <property type="entry name" value="Glyco_hydro_1"/>
    <property type="match status" value="1"/>
</dbReference>
<name>A0A7J6X383_THATH</name>
<proteinExistence type="inferred from homology"/>
<dbReference type="PROSITE" id="PS00653">
    <property type="entry name" value="GLYCOSYL_HYDROL_F1_2"/>
    <property type="match status" value="1"/>
</dbReference>